<organism evidence="3">
    <name type="scientific">Melampsora larici-populina (strain 98AG31 / pathotype 3-4-7)</name>
    <name type="common">Poplar leaf rust fungus</name>
    <dbReference type="NCBI Taxonomy" id="747676"/>
    <lineage>
        <taxon>Eukaryota</taxon>
        <taxon>Fungi</taxon>
        <taxon>Dikarya</taxon>
        <taxon>Basidiomycota</taxon>
        <taxon>Pucciniomycotina</taxon>
        <taxon>Pucciniomycetes</taxon>
        <taxon>Pucciniales</taxon>
        <taxon>Melampsoraceae</taxon>
        <taxon>Melampsora</taxon>
    </lineage>
</organism>
<gene>
    <name evidence="2" type="ORF">MELLADRAFT_111542</name>
</gene>
<dbReference type="EMBL" id="GL883143">
    <property type="protein sequence ID" value="EGG00819.1"/>
    <property type="molecule type" value="Genomic_DNA"/>
</dbReference>
<dbReference type="KEGG" id="mlr:MELLADRAFT_111542"/>
<dbReference type="AlphaFoldDB" id="F4S3I8"/>
<keyword evidence="3" id="KW-1185">Reference proteome</keyword>
<name>F4S3I8_MELLP</name>
<evidence type="ECO:0000313" key="3">
    <source>
        <dbReference type="Proteomes" id="UP000001072"/>
    </source>
</evidence>
<accession>F4S3I8</accession>
<dbReference type="Proteomes" id="UP000001072">
    <property type="component" value="Unassembled WGS sequence"/>
</dbReference>
<dbReference type="HOGENOM" id="CLU_2146425_0_0_1"/>
<dbReference type="RefSeq" id="XP_007415893.1">
    <property type="nucleotide sequence ID" value="XM_007415831.1"/>
</dbReference>
<dbReference type="InParanoid" id="F4S3I8"/>
<dbReference type="VEuPathDB" id="FungiDB:MELLADRAFT_111542"/>
<evidence type="ECO:0000313" key="2">
    <source>
        <dbReference type="EMBL" id="EGG00819.1"/>
    </source>
</evidence>
<dbReference type="GeneID" id="18924417"/>
<evidence type="ECO:0000256" key="1">
    <source>
        <dbReference type="SAM" id="MobiDB-lite"/>
    </source>
</evidence>
<protein>
    <submittedName>
        <fullName evidence="2">Uncharacterized protein</fullName>
    </submittedName>
</protein>
<feature type="region of interest" description="Disordered" evidence="1">
    <location>
        <begin position="1"/>
        <end position="21"/>
    </location>
</feature>
<proteinExistence type="predicted"/>
<sequence>MKVGTTGMSGNGMSYNHENQMNGGKESYLIKLKKPLRDFAMEGNEDKMRLGSMMIVRGSAGSLALVTTKGNFRNMSIIPCLPVMEVRGGLSFLEKLVLVVNVLNTGVGCAYF</sequence>
<dbReference type="OrthoDB" id="1933107at2759"/>
<reference evidence="3" key="1">
    <citation type="journal article" date="2011" name="Proc. Natl. Acad. Sci. U.S.A.">
        <title>Obligate biotrophy features unraveled by the genomic analysis of rust fungi.</title>
        <authorList>
            <person name="Duplessis S."/>
            <person name="Cuomo C.A."/>
            <person name="Lin Y.-C."/>
            <person name="Aerts A."/>
            <person name="Tisserant E."/>
            <person name="Veneault-Fourrey C."/>
            <person name="Joly D.L."/>
            <person name="Hacquard S."/>
            <person name="Amselem J."/>
            <person name="Cantarel B.L."/>
            <person name="Chiu R."/>
            <person name="Coutinho P.M."/>
            <person name="Feau N."/>
            <person name="Field M."/>
            <person name="Frey P."/>
            <person name="Gelhaye E."/>
            <person name="Goldberg J."/>
            <person name="Grabherr M.G."/>
            <person name="Kodira C.D."/>
            <person name="Kohler A."/>
            <person name="Kuees U."/>
            <person name="Lindquist E.A."/>
            <person name="Lucas S.M."/>
            <person name="Mago R."/>
            <person name="Mauceli E."/>
            <person name="Morin E."/>
            <person name="Murat C."/>
            <person name="Pangilinan J.L."/>
            <person name="Park R."/>
            <person name="Pearson M."/>
            <person name="Quesneville H."/>
            <person name="Rouhier N."/>
            <person name="Sakthikumar S."/>
            <person name="Salamov A.A."/>
            <person name="Schmutz J."/>
            <person name="Selles B."/>
            <person name="Shapiro H."/>
            <person name="Tanguay P."/>
            <person name="Tuskan G.A."/>
            <person name="Henrissat B."/>
            <person name="Van de Peer Y."/>
            <person name="Rouze P."/>
            <person name="Ellis J.G."/>
            <person name="Dodds P.N."/>
            <person name="Schein J.E."/>
            <person name="Zhong S."/>
            <person name="Hamelin R.C."/>
            <person name="Grigoriev I.V."/>
            <person name="Szabo L.J."/>
            <person name="Martin F."/>
        </authorList>
    </citation>
    <scope>NUCLEOTIDE SEQUENCE [LARGE SCALE GENOMIC DNA]</scope>
    <source>
        <strain evidence="3">98AG31 / pathotype 3-4-7</strain>
    </source>
</reference>